<evidence type="ECO:0000256" key="2">
    <source>
        <dbReference type="ARBA" id="ARBA00007553"/>
    </source>
</evidence>
<evidence type="ECO:0000256" key="7">
    <source>
        <dbReference type="ARBA" id="ARBA00023316"/>
    </source>
</evidence>
<dbReference type="EC" id="3.5.1.28" evidence="3"/>
<feature type="domain" description="N-acetylmuramoyl-L-alanine amidase" evidence="8">
    <location>
        <begin position="17"/>
        <end position="139"/>
    </location>
</feature>
<dbReference type="Pfam" id="PF01510">
    <property type="entry name" value="Amidase_2"/>
    <property type="match status" value="1"/>
</dbReference>
<evidence type="ECO:0000256" key="5">
    <source>
        <dbReference type="ARBA" id="ARBA00022969"/>
    </source>
</evidence>
<evidence type="ECO:0000256" key="6">
    <source>
        <dbReference type="ARBA" id="ARBA00023287"/>
    </source>
</evidence>
<dbReference type="GO" id="GO:0008745">
    <property type="term" value="F:N-acetylmuramoyl-L-alanine amidase activity"/>
    <property type="evidence" value="ECO:0007669"/>
    <property type="project" value="UniProtKB-EC"/>
</dbReference>
<evidence type="ECO:0000313" key="9">
    <source>
        <dbReference type="EMBL" id="MEC1178555.1"/>
    </source>
</evidence>
<keyword evidence="4 9" id="KW-0378">Hydrolase</keyword>
<dbReference type="Gene3D" id="3.40.80.10">
    <property type="entry name" value="Peptidoglycan recognition protein-like"/>
    <property type="match status" value="1"/>
</dbReference>
<evidence type="ECO:0000313" key="10">
    <source>
        <dbReference type="Proteomes" id="UP001344888"/>
    </source>
</evidence>
<organism evidence="9 10">
    <name type="scientific">Metasolibacillus meyeri</name>
    <dbReference type="NCBI Taxonomy" id="1071052"/>
    <lineage>
        <taxon>Bacteria</taxon>
        <taxon>Bacillati</taxon>
        <taxon>Bacillota</taxon>
        <taxon>Bacilli</taxon>
        <taxon>Bacillales</taxon>
        <taxon>Caryophanaceae</taxon>
        <taxon>Metasolibacillus</taxon>
    </lineage>
</organism>
<dbReference type="Proteomes" id="UP001344888">
    <property type="component" value="Unassembled WGS sequence"/>
</dbReference>
<keyword evidence="5" id="KW-0749">Sporulation</keyword>
<dbReference type="CDD" id="cd06583">
    <property type="entry name" value="PGRP"/>
    <property type="match status" value="1"/>
</dbReference>
<dbReference type="InterPro" id="IPR036505">
    <property type="entry name" value="Amidase/PGRP_sf"/>
</dbReference>
<dbReference type="GO" id="GO:0030420">
    <property type="term" value="P:establishment of competence for transformation"/>
    <property type="evidence" value="ECO:0007669"/>
    <property type="project" value="UniProtKB-KW"/>
</dbReference>
<dbReference type="PANTHER" id="PTHR30417">
    <property type="entry name" value="N-ACETYLMURAMOYL-L-ALANINE AMIDASE AMID"/>
    <property type="match status" value="1"/>
</dbReference>
<evidence type="ECO:0000256" key="3">
    <source>
        <dbReference type="ARBA" id="ARBA00011901"/>
    </source>
</evidence>
<evidence type="ECO:0000256" key="1">
    <source>
        <dbReference type="ARBA" id="ARBA00001561"/>
    </source>
</evidence>
<evidence type="ECO:0000256" key="4">
    <source>
        <dbReference type="ARBA" id="ARBA00022801"/>
    </source>
</evidence>
<dbReference type="GO" id="GO:0009254">
    <property type="term" value="P:peptidoglycan turnover"/>
    <property type="evidence" value="ECO:0007669"/>
    <property type="project" value="TreeGrafter"/>
</dbReference>
<name>A0AAW9NVH3_9BACL</name>
<dbReference type="InterPro" id="IPR051206">
    <property type="entry name" value="NAMLAA_amidase_2"/>
</dbReference>
<accession>A0AAW9NVH3</accession>
<keyword evidence="6" id="KW-0178">Competence</keyword>
<reference evidence="9 10" key="1">
    <citation type="submission" date="2023-03" db="EMBL/GenBank/DDBJ databases">
        <title>Bacillus Genome Sequencing.</title>
        <authorList>
            <person name="Dunlap C."/>
        </authorList>
    </citation>
    <scope>NUCLEOTIDE SEQUENCE [LARGE SCALE GENOMIC DNA]</scope>
    <source>
        <strain evidence="9 10">B-59205</strain>
    </source>
</reference>
<dbReference type="EMBL" id="JARSFG010000012">
    <property type="protein sequence ID" value="MEC1178555.1"/>
    <property type="molecule type" value="Genomic_DNA"/>
</dbReference>
<dbReference type="AlphaFoldDB" id="A0AAW9NVH3"/>
<proteinExistence type="inferred from homology"/>
<dbReference type="GO" id="GO:0071555">
    <property type="term" value="P:cell wall organization"/>
    <property type="evidence" value="ECO:0007669"/>
    <property type="project" value="UniProtKB-KW"/>
</dbReference>
<comment type="similarity">
    <text evidence="2">Belongs to the N-acetylmuramoyl-L-alanine amidase 2 family.</text>
</comment>
<keyword evidence="10" id="KW-1185">Reference proteome</keyword>
<protein>
    <recommendedName>
        <fullName evidence="3">N-acetylmuramoyl-L-alanine amidase</fullName>
        <ecNumber evidence="3">3.5.1.28</ecNumber>
    </recommendedName>
</protein>
<dbReference type="InterPro" id="IPR002502">
    <property type="entry name" value="Amidase_domain"/>
</dbReference>
<gene>
    <name evidence="9" type="ORF">P9B03_08685</name>
</gene>
<evidence type="ECO:0000259" key="8">
    <source>
        <dbReference type="SMART" id="SM00644"/>
    </source>
</evidence>
<dbReference type="RefSeq" id="WP_326123049.1">
    <property type="nucleotide sequence ID" value="NZ_JARSFG010000012.1"/>
</dbReference>
<dbReference type="GO" id="GO:0009253">
    <property type="term" value="P:peptidoglycan catabolic process"/>
    <property type="evidence" value="ECO:0007669"/>
    <property type="project" value="InterPro"/>
</dbReference>
<sequence>MILIRQNLVPQSLINKISYGTGNTKQFICVHETDNNNIGSDADAHSRLQKNGNNRQASWHWQVDDKEAVQSFSHDIRCWAAGNGNNSSIHVEICVNRDGNYNRAVNNAAILIAKIMKEEKIPLTRIVQHHYWTGKHCPRKIRDEKRWEQFINLVNKAFINNSSIQQPSSSNDKLHRLYTGTYASKEAMENAMDTLRHRFGWTCYADEINGRWRVKTGTFKGLSAAEVGGLKIKTAKIASVVHIKEA</sequence>
<comment type="catalytic activity">
    <reaction evidence="1">
        <text>Hydrolyzes the link between N-acetylmuramoyl residues and L-amino acid residues in certain cell-wall glycopeptides.</text>
        <dbReference type="EC" id="3.5.1.28"/>
    </reaction>
</comment>
<keyword evidence="7" id="KW-0961">Cell wall biogenesis/degradation</keyword>
<comment type="caution">
    <text evidence="9">The sequence shown here is derived from an EMBL/GenBank/DDBJ whole genome shotgun (WGS) entry which is preliminary data.</text>
</comment>
<dbReference type="GO" id="GO:0030435">
    <property type="term" value="P:sporulation resulting in formation of a cellular spore"/>
    <property type="evidence" value="ECO:0007669"/>
    <property type="project" value="UniProtKB-KW"/>
</dbReference>
<dbReference type="PANTHER" id="PTHR30417:SF11">
    <property type="entry name" value="N-ACETYLMURAMOYL-L-ALANINE AMIDASE XLYA"/>
    <property type="match status" value="1"/>
</dbReference>
<dbReference type="SUPFAM" id="SSF55846">
    <property type="entry name" value="N-acetylmuramoyl-L-alanine amidase-like"/>
    <property type="match status" value="1"/>
</dbReference>
<dbReference type="SMART" id="SM00644">
    <property type="entry name" value="Ami_2"/>
    <property type="match status" value="1"/>
</dbReference>